<name>A0AB94IVF3_9BACT</name>
<dbReference type="Pfam" id="PF00482">
    <property type="entry name" value="T2SSF"/>
    <property type="match status" value="2"/>
</dbReference>
<evidence type="ECO:0000256" key="7">
    <source>
        <dbReference type="ARBA" id="ARBA00023136"/>
    </source>
</evidence>
<evidence type="ECO:0000259" key="9">
    <source>
        <dbReference type="Pfam" id="PF00482"/>
    </source>
</evidence>
<reference evidence="10 11" key="2">
    <citation type="submission" date="2010-03" db="EMBL/GenBank/DDBJ databases">
        <authorList>
            <person name="Pajon A."/>
        </authorList>
    </citation>
    <scope>NUCLEOTIDE SEQUENCE [LARGE SCALE GENOMIC DNA]</scope>
    <source>
        <strain evidence="10 11">SGP1</strain>
    </source>
</reference>
<evidence type="ECO:0000256" key="3">
    <source>
        <dbReference type="ARBA" id="ARBA00022475"/>
    </source>
</evidence>
<keyword evidence="5 8" id="KW-0812">Transmembrane</keyword>
<evidence type="ECO:0000256" key="5">
    <source>
        <dbReference type="ARBA" id="ARBA00022692"/>
    </source>
</evidence>
<feature type="transmembrane region" description="Helical" evidence="8">
    <location>
        <begin position="232"/>
        <end position="250"/>
    </location>
</feature>
<proteinExistence type="inferred from homology"/>
<dbReference type="PANTHER" id="PTHR30012">
    <property type="entry name" value="GENERAL SECRETION PATHWAY PROTEIN"/>
    <property type="match status" value="1"/>
</dbReference>
<feature type="domain" description="Type II secretion system protein GspF" evidence="9">
    <location>
        <begin position="282"/>
        <end position="402"/>
    </location>
</feature>
<dbReference type="Gene3D" id="1.20.81.30">
    <property type="entry name" value="Type II secretion system (T2SS), domain F"/>
    <property type="match status" value="2"/>
</dbReference>
<accession>A0AB94IVF3</accession>
<evidence type="ECO:0000313" key="10">
    <source>
        <dbReference type="EMBL" id="CBL27723.1"/>
    </source>
</evidence>
<evidence type="ECO:0000256" key="4">
    <source>
        <dbReference type="ARBA" id="ARBA00022519"/>
    </source>
</evidence>
<dbReference type="Proteomes" id="UP000008957">
    <property type="component" value="Chromosome"/>
</dbReference>
<dbReference type="GO" id="GO:0005886">
    <property type="term" value="C:plasma membrane"/>
    <property type="evidence" value="ECO:0007669"/>
    <property type="project" value="UniProtKB-SubCell"/>
</dbReference>
<sequence>MNFKYRVRASDGNIQEGQLEAESQGLALQALREKGLLVLSMNAATAGGREVGSSGAGLSFFEKLQRIGAVPAKAKMVFFRQMATMVQAGLTLSMAIDIIAEQERSMVFKDVLLDVKGRLDRGIPMSQAMRAHPSVFNNMMISLVQAGEEGGLLDNSLERVAGLLEKQAALKSKIRSAMFYPSFVIFFAVAVVVVFIAFILPKFQQVFRGMNIELPALTEMLFSLGEYCTENWLSIVIWTLAVVGVLGFLLRSKATKPMMDRVKLKLPVIKSLVFKSGMARATQTLAALVTAGVPILRGLEMAENAAGNEVIRQGFADLQASAKQGVHLGDAAKRAKVFPILVCQMMRIGEETGHLDDMLERVARWYDQELDEQIKAMTSLMEPIMIMFVGGLVAVIALAIFGPITAAMSQM</sequence>
<keyword evidence="6 8" id="KW-1133">Transmembrane helix</keyword>
<evidence type="ECO:0000256" key="6">
    <source>
        <dbReference type="ARBA" id="ARBA00022989"/>
    </source>
</evidence>
<feature type="transmembrane region" description="Helical" evidence="8">
    <location>
        <begin position="384"/>
        <end position="408"/>
    </location>
</feature>
<dbReference type="PANTHER" id="PTHR30012:SF0">
    <property type="entry name" value="TYPE II SECRETION SYSTEM PROTEIN F-RELATED"/>
    <property type="match status" value="1"/>
</dbReference>
<protein>
    <submittedName>
        <fullName evidence="10">Type II secretory pathway, component PulF</fullName>
    </submittedName>
</protein>
<gene>
    <name evidence="10" type="ORF">SY1_01800</name>
</gene>
<evidence type="ECO:0000256" key="2">
    <source>
        <dbReference type="ARBA" id="ARBA00005745"/>
    </source>
</evidence>
<keyword evidence="11" id="KW-1185">Reference proteome</keyword>
<dbReference type="InterPro" id="IPR018076">
    <property type="entry name" value="T2SS_GspF_dom"/>
</dbReference>
<dbReference type="RefSeq" id="WP_015555870.1">
    <property type="nucleotide sequence ID" value="NC_021038.1"/>
</dbReference>
<evidence type="ECO:0000256" key="1">
    <source>
        <dbReference type="ARBA" id="ARBA00004429"/>
    </source>
</evidence>
<evidence type="ECO:0000256" key="8">
    <source>
        <dbReference type="SAM" id="Phobius"/>
    </source>
</evidence>
<dbReference type="InterPro" id="IPR003004">
    <property type="entry name" value="GspF/PilC"/>
</dbReference>
<dbReference type="AlphaFoldDB" id="A0AB94IVF3"/>
<keyword evidence="7 8" id="KW-0472">Membrane</keyword>
<reference evidence="11" key="1">
    <citation type="submission" date="2010-03" db="EMBL/GenBank/DDBJ databases">
        <title>The genome sequence of Synergistetes sp. SGP1.</title>
        <authorList>
            <consortium name="metaHIT consortium -- http://www.metahit.eu/"/>
            <person name="Pajon A."/>
            <person name="Turner K."/>
            <person name="Parkhill J."/>
            <person name="Wade W."/>
            <person name="Vartoukian S."/>
        </authorList>
    </citation>
    <scope>NUCLEOTIDE SEQUENCE [LARGE SCALE GENOMIC DNA]</scope>
    <source>
        <strain evidence="11">SGP1</strain>
    </source>
</reference>
<organism evidence="10 11">
    <name type="scientific">Fretibacterium fastidiosum</name>
    <dbReference type="NCBI Taxonomy" id="651822"/>
    <lineage>
        <taxon>Bacteria</taxon>
        <taxon>Thermotogati</taxon>
        <taxon>Synergistota</taxon>
        <taxon>Synergistia</taxon>
        <taxon>Synergistales</taxon>
        <taxon>Aminobacteriaceae</taxon>
        <taxon>Fretibacterium</taxon>
    </lineage>
</organism>
<evidence type="ECO:0000313" key="11">
    <source>
        <dbReference type="Proteomes" id="UP000008957"/>
    </source>
</evidence>
<feature type="transmembrane region" description="Helical" evidence="8">
    <location>
        <begin position="179"/>
        <end position="200"/>
    </location>
</feature>
<dbReference type="FunFam" id="1.20.81.30:FF:000001">
    <property type="entry name" value="Type II secretion system protein F"/>
    <property type="match status" value="2"/>
</dbReference>
<feature type="domain" description="Type II secretion system protein GspF" evidence="9">
    <location>
        <begin position="78"/>
        <end position="201"/>
    </location>
</feature>
<comment type="subcellular location">
    <subcellularLocation>
        <location evidence="1">Cell inner membrane</location>
        <topology evidence="1">Multi-pass membrane protein</topology>
    </subcellularLocation>
</comment>
<dbReference type="EMBL" id="FP929056">
    <property type="protein sequence ID" value="CBL27723.1"/>
    <property type="molecule type" value="Genomic_DNA"/>
</dbReference>
<dbReference type="PRINTS" id="PR00812">
    <property type="entry name" value="BCTERIALGSPF"/>
</dbReference>
<dbReference type="KEGG" id="sbr:SY1_01800"/>
<keyword evidence="4" id="KW-0997">Cell inner membrane</keyword>
<dbReference type="InterPro" id="IPR042094">
    <property type="entry name" value="T2SS_GspF_sf"/>
</dbReference>
<keyword evidence="3" id="KW-1003">Cell membrane</keyword>
<comment type="similarity">
    <text evidence="2">Belongs to the GSP F family.</text>
</comment>